<dbReference type="Proteomes" id="UP000811844">
    <property type="component" value="Unassembled WGS sequence"/>
</dbReference>
<sequence length="228" mass="26094">MAKIGDTDWRLTDFQKSELINGLGLGGDHYSKLVSQLFDETEKQMRLAELPSGNGRPLKQERFDKLIQQATALQSTLSELDGISRAFLDSEVVPKASLVETVRLESESSYEPSLSAVLDSLKKQTETYVRNHKGYLSKWEMVLEHCFIAYWALVSHDAWGIDIESHPDSTRKRFQFAHSRKSLFVKYCLIVLNEDESNPLIGEDSIKNCLKSAGWYQRRMRAFERGIN</sequence>
<dbReference type="EMBL" id="JAAIKR010000004">
    <property type="protein sequence ID" value="MBR9727506.1"/>
    <property type="molecule type" value="Genomic_DNA"/>
</dbReference>
<dbReference type="RefSeq" id="WP_153661989.1">
    <property type="nucleotide sequence ID" value="NZ_JAAIKR010000004.1"/>
</dbReference>
<protein>
    <submittedName>
        <fullName evidence="1">Uncharacterized protein</fullName>
    </submittedName>
</protein>
<gene>
    <name evidence="1" type="ORF">G3R48_05845</name>
</gene>
<comment type="caution">
    <text evidence="1">The sequence shown here is derived from an EMBL/GenBank/DDBJ whole genome shotgun (WGS) entry which is preliminary data.</text>
</comment>
<organism evidence="1 2">
    <name type="scientific">Shewanella intestini</name>
    <dbReference type="NCBI Taxonomy" id="2017544"/>
    <lineage>
        <taxon>Bacteria</taxon>
        <taxon>Pseudomonadati</taxon>
        <taxon>Pseudomonadota</taxon>
        <taxon>Gammaproteobacteria</taxon>
        <taxon>Alteromonadales</taxon>
        <taxon>Shewanellaceae</taxon>
        <taxon>Shewanella</taxon>
    </lineage>
</organism>
<evidence type="ECO:0000313" key="2">
    <source>
        <dbReference type="Proteomes" id="UP000811844"/>
    </source>
</evidence>
<reference evidence="1 2" key="1">
    <citation type="submission" date="2020-02" db="EMBL/GenBank/DDBJ databases">
        <title>Shewanella WXL01 sp. nov., a marine bacterium isolated from green algae in Luhuitou Fringing Reef (Northern South China Sea).</title>
        <authorList>
            <person name="Wang X."/>
        </authorList>
    </citation>
    <scope>NUCLEOTIDE SEQUENCE [LARGE SCALE GENOMIC DNA]</scope>
    <source>
        <strain evidence="1 2">MCCC 1A01895</strain>
    </source>
</reference>
<name>A0ABS5I0R0_9GAMM</name>
<keyword evidence="2" id="KW-1185">Reference proteome</keyword>
<accession>A0ABS5I0R0</accession>
<proteinExistence type="predicted"/>
<evidence type="ECO:0000313" key="1">
    <source>
        <dbReference type="EMBL" id="MBR9727506.1"/>
    </source>
</evidence>